<gene>
    <name evidence="2" type="ORF">EVAR_50163_1</name>
</gene>
<feature type="compositionally biased region" description="Basic and acidic residues" evidence="1">
    <location>
        <begin position="13"/>
        <end position="22"/>
    </location>
</feature>
<protein>
    <submittedName>
        <fullName evidence="2">Uncharacterized protein</fullName>
    </submittedName>
</protein>
<organism evidence="2 3">
    <name type="scientific">Eumeta variegata</name>
    <name type="common">Bagworm moth</name>
    <name type="synonym">Eumeta japonica</name>
    <dbReference type="NCBI Taxonomy" id="151549"/>
    <lineage>
        <taxon>Eukaryota</taxon>
        <taxon>Metazoa</taxon>
        <taxon>Ecdysozoa</taxon>
        <taxon>Arthropoda</taxon>
        <taxon>Hexapoda</taxon>
        <taxon>Insecta</taxon>
        <taxon>Pterygota</taxon>
        <taxon>Neoptera</taxon>
        <taxon>Endopterygota</taxon>
        <taxon>Lepidoptera</taxon>
        <taxon>Glossata</taxon>
        <taxon>Ditrysia</taxon>
        <taxon>Tineoidea</taxon>
        <taxon>Psychidae</taxon>
        <taxon>Oiketicinae</taxon>
        <taxon>Eumeta</taxon>
    </lineage>
</organism>
<proteinExistence type="predicted"/>
<keyword evidence="3" id="KW-1185">Reference proteome</keyword>
<accession>A0A4C1SFN0</accession>
<evidence type="ECO:0000256" key="1">
    <source>
        <dbReference type="SAM" id="MobiDB-lite"/>
    </source>
</evidence>
<dbReference type="AlphaFoldDB" id="A0A4C1SFN0"/>
<name>A0A4C1SFN0_EUMVA</name>
<dbReference type="Proteomes" id="UP000299102">
    <property type="component" value="Unassembled WGS sequence"/>
</dbReference>
<evidence type="ECO:0000313" key="2">
    <source>
        <dbReference type="EMBL" id="GBP00895.1"/>
    </source>
</evidence>
<reference evidence="2 3" key="1">
    <citation type="journal article" date="2019" name="Commun. Biol.">
        <title>The bagworm genome reveals a unique fibroin gene that provides high tensile strength.</title>
        <authorList>
            <person name="Kono N."/>
            <person name="Nakamura H."/>
            <person name="Ohtoshi R."/>
            <person name="Tomita M."/>
            <person name="Numata K."/>
            <person name="Arakawa K."/>
        </authorList>
    </citation>
    <scope>NUCLEOTIDE SEQUENCE [LARGE SCALE GENOMIC DNA]</scope>
</reference>
<comment type="caution">
    <text evidence="2">The sequence shown here is derived from an EMBL/GenBank/DDBJ whole genome shotgun (WGS) entry which is preliminary data.</text>
</comment>
<sequence length="186" mass="20240">MPPCLSGGHRRGPRDSHREFPDRSLGLGPSGQRRASNLLPQARPPSKIPDGLYSVKTPASVSLLSRNFVHRLHLHQQLWRTYCEGSRCTLACGLRLDRRGSGRRDSHPSGVFEALSPTAASALILLFRKLFVATIGFCAPFVTAGTTLSFSGLDDDAFATRDDISGPENFQQSNLVLISGALSKIR</sequence>
<evidence type="ECO:0000313" key="3">
    <source>
        <dbReference type="Proteomes" id="UP000299102"/>
    </source>
</evidence>
<feature type="region of interest" description="Disordered" evidence="1">
    <location>
        <begin position="1"/>
        <end position="51"/>
    </location>
</feature>
<dbReference type="EMBL" id="BGZK01003398">
    <property type="protein sequence ID" value="GBP00895.1"/>
    <property type="molecule type" value="Genomic_DNA"/>
</dbReference>